<dbReference type="GO" id="GO:0005829">
    <property type="term" value="C:cytosol"/>
    <property type="evidence" value="ECO:0007669"/>
    <property type="project" value="TreeGrafter"/>
</dbReference>
<dbReference type="AlphaFoldDB" id="A0A840Z1R4"/>
<evidence type="ECO:0000256" key="2">
    <source>
        <dbReference type="ARBA" id="ARBA00023012"/>
    </source>
</evidence>
<feature type="domain" description="OmpR/PhoB-type" evidence="9">
    <location>
        <begin position="126"/>
        <end position="224"/>
    </location>
</feature>
<dbReference type="SUPFAM" id="SSF52172">
    <property type="entry name" value="CheY-like"/>
    <property type="match status" value="1"/>
</dbReference>
<reference evidence="10 11" key="1">
    <citation type="submission" date="2020-08" db="EMBL/GenBank/DDBJ databases">
        <title>Genomic Encyclopedia of Type Strains, Phase IV (KMG-IV): sequencing the most valuable type-strain genomes for metagenomic binning, comparative biology and taxonomic classification.</title>
        <authorList>
            <person name="Goeker M."/>
        </authorList>
    </citation>
    <scope>NUCLEOTIDE SEQUENCE [LARGE SCALE GENOMIC DNA]</scope>
    <source>
        <strain evidence="10 11">DSM 27203</strain>
    </source>
</reference>
<keyword evidence="11" id="KW-1185">Reference proteome</keyword>
<evidence type="ECO:0000256" key="3">
    <source>
        <dbReference type="ARBA" id="ARBA00023015"/>
    </source>
</evidence>
<evidence type="ECO:0000256" key="6">
    <source>
        <dbReference type="PROSITE-ProRule" id="PRU00169"/>
    </source>
</evidence>
<organism evidence="10 11">
    <name type="scientific">Stakelama sediminis</name>
    <dbReference type="NCBI Taxonomy" id="463200"/>
    <lineage>
        <taxon>Bacteria</taxon>
        <taxon>Pseudomonadati</taxon>
        <taxon>Pseudomonadota</taxon>
        <taxon>Alphaproteobacteria</taxon>
        <taxon>Sphingomonadales</taxon>
        <taxon>Sphingomonadaceae</taxon>
        <taxon>Stakelama</taxon>
    </lineage>
</organism>
<name>A0A840Z1R4_9SPHN</name>
<dbReference type="Gene3D" id="1.10.10.10">
    <property type="entry name" value="Winged helix-like DNA-binding domain superfamily/Winged helix DNA-binding domain"/>
    <property type="match status" value="1"/>
</dbReference>
<dbReference type="Pfam" id="PF00486">
    <property type="entry name" value="Trans_reg_C"/>
    <property type="match status" value="1"/>
</dbReference>
<evidence type="ECO:0000256" key="7">
    <source>
        <dbReference type="PROSITE-ProRule" id="PRU01091"/>
    </source>
</evidence>
<evidence type="ECO:0000313" key="11">
    <source>
        <dbReference type="Proteomes" id="UP000554342"/>
    </source>
</evidence>
<accession>A0A840Z1R4</accession>
<comment type="caution">
    <text evidence="10">The sequence shown here is derived from an EMBL/GenBank/DDBJ whole genome shotgun (WGS) entry which is preliminary data.</text>
</comment>
<dbReference type="GO" id="GO:0000976">
    <property type="term" value="F:transcription cis-regulatory region binding"/>
    <property type="evidence" value="ECO:0007669"/>
    <property type="project" value="TreeGrafter"/>
</dbReference>
<sequence length="226" mass="25357">MMRILVVEDDSATSDLLRDALVARSHRVTIAKNGSEAIQLADDAMFDIGILDCMLPDIGGIDVLREIRRRDVGFPVIMLTALGAINDRVAGLEAGADDYLVKPFAIEELQARLSALYRRPPLESKPTHFLIGDIEIDMLSRQVRVGSKRVHLQPREFDLLAVLAENAGRTVTRSMFLEQVWTIRYDPRTNIVDSHISRLRTKLKSAGSSEPIETIQGVGYRLRHRD</sequence>
<dbReference type="GO" id="GO:0032993">
    <property type="term" value="C:protein-DNA complex"/>
    <property type="evidence" value="ECO:0007669"/>
    <property type="project" value="TreeGrafter"/>
</dbReference>
<keyword evidence="4 7" id="KW-0238">DNA-binding</keyword>
<keyword evidence="1 6" id="KW-0597">Phosphoprotein</keyword>
<evidence type="ECO:0000259" key="8">
    <source>
        <dbReference type="PROSITE" id="PS50110"/>
    </source>
</evidence>
<dbReference type="InterPro" id="IPR001867">
    <property type="entry name" value="OmpR/PhoB-type_DNA-bd"/>
</dbReference>
<evidence type="ECO:0000259" key="9">
    <source>
        <dbReference type="PROSITE" id="PS51755"/>
    </source>
</evidence>
<dbReference type="CDD" id="cd17574">
    <property type="entry name" value="REC_OmpR"/>
    <property type="match status" value="1"/>
</dbReference>
<dbReference type="Gene3D" id="3.40.50.2300">
    <property type="match status" value="1"/>
</dbReference>
<evidence type="ECO:0000256" key="5">
    <source>
        <dbReference type="ARBA" id="ARBA00023163"/>
    </source>
</evidence>
<evidence type="ECO:0000256" key="4">
    <source>
        <dbReference type="ARBA" id="ARBA00023125"/>
    </source>
</evidence>
<dbReference type="CDD" id="cd00383">
    <property type="entry name" value="trans_reg_C"/>
    <property type="match status" value="1"/>
</dbReference>
<dbReference type="InterPro" id="IPR036388">
    <property type="entry name" value="WH-like_DNA-bd_sf"/>
</dbReference>
<dbReference type="Pfam" id="PF00072">
    <property type="entry name" value="Response_reg"/>
    <property type="match status" value="1"/>
</dbReference>
<dbReference type="PANTHER" id="PTHR48111:SF1">
    <property type="entry name" value="TWO-COMPONENT RESPONSE REGULATOR ORR33"/>
    <property type="match status" value="1"/>
</dbReference>
<dbReference type="GO" id="GO:0006355">
    <property type="term" value="P:regulation of DNA-templated transcription"/>
    <property type="evidence" value="ECO:0007669"/>
    <property type="project" value="InterPro"/>
</dbReference>
<dbReference type="Proteomes" id="UP000554342">
    <property type="component" value="Unassembled WGS sequence"/>
</dbReference>
<evidence type="ECO:0000313" key="10">
    <source>
        <dbReference type="EMBL" id="MBB5719729.1"/>
    </source>
</evidence>
<dbReference type="InterPro" id="IPR001789">
    <property type="entry name" value="Sig_transdc_resp-reg_receiver"/>
</dbReference>
<feature type="DNA-binding region" description="OmpR/PhoB-type" evidence="7">
    <location>
        <begin position="126"/>
        <end position="224"/>
    </location>
</feature>
<dbReference type="InterPro" id="IPR039420">
    <property type="entry name" value="WalR-like"/>
</dbReference>
<feature type="domain" description="Response regulatory" evidence="8">
    <location>
        <begin position="3"/>
        <end position="117"/>
    </location>
</feature>
<dbReference type="EMBL" id="JACIJI010000005">
    <property type="protein sequence ID" value="MBB5719729.1"/>
    <property type="molecule type" value="Genomic_DNA"/>
</dbReference>
<evidence type="ECO:0000256" key="1">
    <source>
        <dbReference type="ARBA" id="ARBA00022553"/>
    </source>
</evidence>
<keyword evidence="5" id="KW-0804">Transcription</keyword>
<dbReference type="RefSeq" id="WP_343043159.1">
    <property type="nucleotide sequence ID" value="NZ_BAABIF010000030.1"/>
</dbReference>
<keyword evidence="3" id="KW-0805">Transcription regulation</keyword>
<dbReference type="PANTHER" id="PTHR48111">
    <property type="entry name" value="REGULATOR OF RPOS"/>
    <property type="match status" value="1"/>
</dbReference>
<dbReference type="SMART" id="SM00448">
    <property type="entry name" value="REC"/>
    <property type="match status" value="1"/>
</dbReference>
<dbReference type="GO" id="GO:0000156">
    <property type="term" value="F:phosphorelay response regulator activity"/>
    <property type="evidence" value="ECO:0007669"/>
    <property type="project" value="TreeGrafter"/>
</dbReference>
<gene>
    <name evidence="10" type="ORF">FHR23_002677</name>
</gene>
<proteinExistence type="predicted"/>
<dbReference type="Gene3D" id="6.10.250.690">
    <property type="match status" value="1"/>
</dbReference>
<dbReference type="PROSITE" id="PS51755">
    <property type="entry name" value="OMPR_PHOB"/>
    <property type="match status" value="1"/>
</dbReference>
<keyword evidence="2" id="KW-0902">Two-component regulatory system</keyword>
<feature type="modified residue" description="4-aspartylphosphate" evidence="6">
    <location>
        <position position="52"/>
    </location>
</feature>
<dbReference type="SMART" id="SM00862">
    <property type="entry name" value="Trans_reg_C"/>
    <property type="match status" value="1"/>
</dbReference>
<dbReference type="PROSITE" id="PS50110">
    <property type="entry name" value="RESPONSE_REGULATORY"/>
    <property type="match status" value="1"/>
</dbReference>
<protein>
    <submittedName>
        <fullName evidence="10">Two-component system OmpR family response regulator</fullName>
    </submittedName>
</protein>
<dbReference type="InterPro" id="IPR011006">
    <property type="entry name" value="CheY-like_superfamily"/>
</dbReference>